<comment type="cofactor">
    <cofactor evidence="9">
        <name>Mg(2+)</name>
        <dbReference type="ChEBI" id="CHEBI:18420"/>
    </cofactor>
    <text evidence="9">Binds 2 magnesium ions per subunit.</text>
</comment>
<dbReference type="FunFam" id="3.20.20.150:FF:000002">
    <property type="entry name" value="Xylose isomerase"/>
    <property type="match status" value="1"/>
</dbReference>
<comment type="subcellular location">
    <subcellularLocation>
        <location evidence="9 11">Cytoplasm</location>
    </subcellularLocation>
</comment>
<dbReference type="NCBIfam" id="NF003998">
    <property type="entry name" value="PRK05474.1"/>
    <property type="match status" value="1"/>
</dbReference>
<evidence type="ECO:0000256" key="9">
    <source>
        <dbReference type="HAMAP-Rule" id="MF_00455"/>
    </source>
</evidence>
<dbReference type="PROSITE" id="PS51415">
    <property type="entry name" value="XYLOSE_ISOMERASE"/>
    <property type="match status" value="1"/>
</dbReference>
<feature type="binding site" evidence="9">
    <location>
        <position position="312"/>
    </location>
    <ligand>
        <name>Mg(2+)</name>
        <dbReference type="ChEBI" id="CHEBI:18420"/>
        <label>2</label>
    </ligand>
</feature>
<name>A0A5C4SHJ7_9FLAO</name>
<sequence>MALIGSKEFYKGIGEIKYEGKDSDNPLAFKYYNPDQVVAGKTMREHFKFSVAYWHTFCGQGSDPFGPGTQNFEWDKSSDPIQAAKDKADAAFEFITKMGFGYYCFHDFDLIQEAPTFAESEERLALITDYLKEKQAASGVKLLWGTANCFSNPRYMNGAATNPDFDVVARAGGQIKLALDATIKLGGENYVFWGGREGYMSLLNTDMGRELDHMGRFLGMARDYARSQGFKGNFFIEPKPMEPSKHQYDFDTATAIGFLKEYGLDADFKINIEVNHATLAQHTFQHELEVAAKAGMLGSLDANRGDYQNGWDTDQFPNNIQETTEAMLVFLKAGGLQGGGVNFDAKIRRNSTDLEDVFHAHIGGADTFARALLIADKIITSSPYEKLRQERYSSFDSGNGKAFEEGKLTMEDLYKIAQENGELALKSGKQELFENILNQYI</sequence>
<comment type="subunit">
    <text evidence="2 9 11">Homotetramer.</text>
</comment>
<evidence type="ECO:0000256" key="8">
    <source>
        <dbReference type="ARBA" id="ARBA00033659"/>
    </source>
</evidence>
<dbReference type="PANTHER" id="PTHR48408">
    <property type="match status" value="1"/>
</dbReference>
<dbReference type="EMBL" id="VDCS01000012">
    <property type="protein sequence ID" value="TNJ42910.1"/>
    <property type="molecule type" value="Genomic_DNA"/>
</dbReference>
<evidence type="ECO:0000256" key="7">
    <source>
        <dbReference type="ARBA" id="ARBA00023277"/>
    </source>
</evidence>
<dbReference type="SUPFAM" id="SSF51658">
    <property type="entry name" value="Xylose isomerase-like"/>
    <property type="match status" value="1"/>
</dbReference>
<dbReference type="GO" id="GO:0042732">
    <property type="term" value="P:D-xylose metabolic process"/>
    <property type="evidence" value="ECO:0007669"/>
    <property type="project" value="UniProtKB-UniRule"/>
</dbReference>
<feature type="active site" evidence="9">
    <location>
        <position position="106"/>
    </location>
</feature>
<feature type="active site" evidence="9">
    <location>
        <position position="109"/>
    </location>
</feature>
<evidence type="ECO:0000256" key="2">
    <source>
        <dbReference type="ARBA" id="ARBA00011881"/>
    </source>
</evidence>
<feature type="binding site" evidence="9">
    <location>
        <position position="237"/>
    </location>
    <ligand>
        <name>Mg(2+)</name>
        <dbReference type="ChEBI" id="CHEBI:18420"/>
        <label>1</label>
    </ligand>
</feature>
<evidence type="ECO:0000256" key="4">
    <source>
        <dbReference type="ARBA" id="ARBA00022629"/>
    </source>
</evidence>
<comment type="catalytic activity">
    <reaction evidence="8 9 10">
        <text>alpha-D-xylose = alpha-D-xylulofuranose</text>
        <dbReference type="Rhea" id="RHEA:22816"/>
        <dbReference type="ChEBI" id="CHEBI:28518"/>
        <dbReference type="ChEBI" id="CHEBI:188998"/>
        <dbReference type="EC" id="5.3.1.5"/>
    </reaction>
</comment>
<dbReference type="GO" id="GO:0009045">
    <property type="term" value="F:xylose isomerase activity"/>
    <property type="evidence" value="ECO:0007669"/>
    <property type="project" value="UniProtKB-UniRule"/>
</dbReference>
<comment type="caution">
    <text evidence="12">The sequence shown here is derived from an EMBL/GenBank/DDBJ whole genome shotgun (WGS) entry which is preliminary data.</text>
</comment>
<evidence type="ECO:0000256" key="3">
    <source>
        <dbReference type="ARBA" id="ARBA00011958"/>
    </source>
</evidence>
<evidence type="ECO:0000256" key="1">
    <source>
        <dbReference type="ARBA" id="ARBA00005765"/>
    </source>
</evidence>
<dbReference type="GO" id="GO:0000287">
    <property type="term" value="F:magnesium ion binding"/>
    <property type="evidence" value="ECO:0007669"/>
    <property type="project" value="UniProtKB-UniRule"/>
</dbReference>
<organism evidence="12 13">
    <name type="scientific">Allotamlana fucoidanivorans</name>
    <dbReference type="NCBI Taxonomy" id="2583814"/>
    <lineage>
        <taxon>Bacteria</taxon>
        <taxon>Pseudomonadati</taxon>
        <taxon>Bacteroidota</taxon>
        <taxon>Flavobacteriia</taxon>
        <taxon>Flavobacteriales</taxon>
        <taxon>Flavobacteriaceae</taxon>
        <taxon>Allotamlana</taxon>
    </lineage>
</organism>
<evidence type="ECO:0000256" key="5">
    <source>
        <dbReference type="ARBA" id="ARBA00022723"/>
    </source>
</evidence>
<feature type="binding site" evidence="9">
    <location>
        <position position="301"/>
    </location>
    <ligand>
        <name>Mg(2+)</name>
        <dbReference type="ChEBI" id="CHEBI:18420"/>
        <label>1</label>
    </ligand>
</feature>
<keyword evidence="9" id="KW-0460">Magnesium</keyword>
<keyword evidence="4 9" id="KW-0859">Xylose metabolism</keyword>
<evidence type="ECO:0000313" key="13">
    <source>
        <dbReference type="Proteomes" id="UP000308713"/>
    </source>
</evidence>
<evidence type="ECO:0000256" key="11">
    <source>
        <dbReference type="RuleBase" id="RU000610"/>
    </source>
</evidence>
<dbReference type="NCBIfam" id="TIGR02630">
    <property type="entry name" value="xylose_isom_A"/>
    <property type="match status" value="1"/>
</dbReference>
<reference evidence="12 13" key="1">
    <citation type="submission" date="2019-05" db="EMBL/GenBank/DDBJ databases">
        <title>Tamlana fucoidanivorans sp. nov., isolated from the surface of algae collected from Fujian province in China.</title>
        <authorList>
            <person name="Li J."/>
        </authorList>
    </citation>
    <scope>NUCLEOTIDE SEQUENCE [LARGE SCALE GENOMIC DNA]</scope>
    <source>
        <strain evidence="12 13">CW2-9</strain>
    </source>
</reference>
<feature type="binding site" evidence="9">
    <location>
        <position position="276"/>
    </location>
    <ligand>
        <name>Mg(2+)</name>
        <dbReference type="ChEBI" id="CHEBI:18420"/>
        <label>2</label>
    </ligand>
</feature>
<feature type="binding site" evidence="9">
    <location>
        <position position="273"/>
    </location>
    <ligand>
        <name>Mg(2+)</name>
        <dbReference type="ChEBI" id="CHEBI:18420"/>
        <label>1</label>
    </ligand>
</feature>
<dbReference type="Proteomes" id="UP000308713">
    <property type="component" value="Unassembled WGS sequence"/>
</dbReference>
<evidence type="ECO:0000313" key="12">
    <source>
        <dbReference type="EMBL" id="TNJ42910.1"/>
    </source>
</evidence>
<dbReference type="PRINTS" id="PR00688">
    <property type="entry name" value="XYLOSISMRASE"/>
</dbReference>
<keyword evidence="5 9" id="KW-0479">Metal-binding</keyword>
<comment type="similarity">
    <text evidence="1 9 10">Belongs to the xylose isomerase family.</text>
</comment>
<dbReference type="InterPro" id="IPR036237">
    <property type="entry name" value="Xyl_isomerase-like_sf"/>
</dbReference>
<feature type="binding site" evidence="9">
    <location>
        <position position="273"/>
    </location>
    <ligand>
        <name>Mg(2+)</name>
        <dbReference type="ChEBI" id="CHEBI:18420"/>
        <label>2</label>
    </ligand>
</feature>
<dbReference type="GO" id="GO:0005737">
    <property type="term" value="C:cytoplasm"/>
    <property type="evidence" value="ECO:0007669"/>
    <property type="project" value="UniProtKB-SubCell"/>
</dbReference>
<keyword evidence="9" id="KW-0963">Cytoplasm</keyword>
<dbReference type="InterPro" id="IPR001998">
    <property type="entry name" value="Xylose_isomerase"/>
</dbReference>
<accession>A0A5C4SHJ7</accession>
<dbReference type="InterPro" id="IPR013452">
    <property type="entry name" value="Xylose_isom_bac"/>
</dbReference>
<dbReference type="RefSeq" id="WP_139698203.1">
    <property type="nucleotide sequence ID" value="NZ_CP074074.1"/>
</dbReference>
<feature type="binding site" evidence="9">
    <location>
        <position position="344"/>
    </location>
    <ligand>
        <name>Mg(2+)</name>
        <dbReference type="ChEBI" id="CHEBI:18420"/>
        <label>1</label>
    </ligand>
</feature>
<dbReference type="HAMAP" id="MF_00455">
    <property type="entry name" value="Xylose_isom_A"/>
    <property type="match status" value="1"/>
</dbReference>
<dbReference type="EC" id="5.3.1.5" evidence="3 9"/>
<dbReference type="OrthoDB" id="9763981at2"/>
<keyword evidence="13" id="KW-1185">Reference proteome</keyword>
<proteinExistence type="inferred from homology"/>
<gene>
    <name evidence="9 12" type="primary">xylA</name>
    <name evidence="12" type="ORF">FGF67_13045</name>
</gene>
<dbReference type="AlphaFoldDB" id="A0A5C4SHJ7"/>
<evidence type="ECO:0000256" key="6">
    <source>
        <dbReference type="ARBA" id="ARBA00023235"/>
    </source>
</evidence>
<feature type="binding site" evidence="9">
    <location>
        <position position="314"/>
    </location>
    <ligand>
        <name>Mg(2+)</name>
        <dbReference type="ChEBI" id="CHEBI:18420"/>
        <label>2</label>
    </ligand>
</feature>
<keyword evidence="7 9" id="KW-0119">Carbohydrate metabolism</keyword>
<evidence type="ECO:0000256" key="10">
    <source>
        <dbReference type="RuleBase" id="RU000609"/>
    </source>
</evidence>
<keyword evidence="6 9" id="KW-0413">Isomerase</keyword>
<protein>
    <recommendedName>
        <fullName evidence="3 9">Xylose isomerase</fullName>
        <ecNumber evidence="3 9">5.3.1.5</ecNumber>
    </recommendedName>
</protein>
<dbReference type="PANTHER" id="PTHR48408:SF1">
    <property type="entry name" value="XYLOSE ISOMERASE"/>
    <property type="match status" value="1"/>
</dbReference>
<dbReference type="Gene3D" id="3.20.20.150">
    <property type="entry name" value="Divalent-metal-dependent TIM barrel enzymes"/>
    <property type="match status" value="1"/>
</dbReference>